<protein>
    <submittedName>
        <fullName evidence="1">Uncharacterized protein</fullName>
    </submittedName>
</protein>
<dbReference type="EMBL" id="JAGTJR010000010">
    <property type="protein sequence ID" value="KAH7053196.1"/>
    <property type="molecule type" value="Genomic_DNA"/>
</dbReference>
<evidence type="ECO:0000313" key="1">
    <source>
        <dbReference type="EMBL" id="KAH7053196.1"/>
    </source>
</evidence>
<sequence length="209" mass="21891">MAPALPVSLPEHALAMPFLSATGCGQARLGPCQVAGVPEIRTTTAAGRIMLLESISTFCSPLPPIRGRGGDDETLDCLSCPRPTPASRPNCFASAPGGAGTCPAPEPQLLSSNFQYRGRAFLGFQELGSDCLDDESHGMHKTTGTCEDVRGGARANETSLPASGAVARQERVKEMECVCVCVCAGAGGGLRQGQSWSFLGYCRRPEERC</sequence>
<comment type="caution">
    <text evidence="1">The sequence shown here is derived from an EMBL/GenBank/DDBJ whole genome shotgun (WGS) entry which is preliminary data.</text>
</comment>
<name>A0ABQ8GE45_9PEZI</name>
<evidence type="ECO:0000313" key="2">
    <source>
        <dbReference type="Proteomes" id="UP000774617"/>
    </source>
</evidence>
<reference evidence="1 2" key="1">
    <citation type="journal article" date="2021" name="Nat. Commun.">
        <title>Genetic determinants of endophytism in the Arabidopsis root mycobiome.</title>
        <authorList>
            <person name="Mesny F."/>
            <person name="Miyauchi S."/>
            <person name="Thiergart T."/>
            <person name="Pickel B."/>
            <person name="Atanasova L."/>
            <person name="Karlsson M."/>
            <person name="Huettel B."/>
            <person name="Barry K.W."/>
            <person name="Haridas S."/>
            <person name="Chen C."/>
            <person name="Bauer D."/>
            <person name="Andreopoulos W."/>
            <person name="Pangilinan J."/>
            <person name="LaButti K."/>
            <person name="Riley R."/>
            <person name="Lipzen A."/>
            <person name="Clum A."/>
            <person name="Drula E."/>
            <person name="Henrissat B."/>
            <person name="Kohler A."/>
            <person name="Grigoriev I.V."/>
            <person name="Martin F.M."/>
            <person name="Hacquard S."/>
        </authorList>
    </citation>
    <scope>NUCLEOTIDE SEQUENCE [LARGE SCALE GENOMIC DNA]</scope>
    <source>
        <strain evidence="1 2">MPI-SDFR-AT-0080</strain>
    </source>
</reference>
<accession>A0ABQ8GE45</accession>
<proteinExistence type="predicted"/>
<keyword evidence="2" id="KW-1185">Reference proteome</keyword>
<organism evidence="1 2">
    <name type="scientific">Macrophomina phaseolina</name>
    <dbReference type="NCBI Taxonomy" id="35725"/>
    <lineage>
        <taxon>Eukaryota</taxon>
        <taxon>Fungi</taxon>
        <taxon>Dikarya</taxon>
        <taxon>Ascomycota</taxon>
        <taxon>Pezizomycotina</taxon>
        <taxon>Dothideomycetes</taxon>
        <taxon>Dothideomycetes incertae sedis</taxon>
        <taxon>Botryosphaeriales</taxon>
        <taxon>Botryosphaeriaceae</taxon>
        <taxon>Macrophomina</taxon>
    </lineage>
</organism>
<dbReference type="Proteomes" id="UP000774617">
    <property type="component" value="Unassembled WGS sequence"/>
</dbReference>
<gene>
    <name evidence="1" type="ORF">B0J12DRAFT_47950</name>
</gene>